<keyword evidence="2" id="KW-1185">Reference proteome</keyword>
<proteinExistence type="predicted"/>
<comment type="caution">
    <text evidence="1">The sequence shown here is derived from an EMBL/GenBank/DDBJ whole genome shotgun (WGS) entry which is preliminary data.</text>
</comment>
<accession>A0A813G1V6</accession>
<organism evidence="1 2">
    <name type="scientific">Polarella glacialis</name>
    <name type="common">Dinoflagellate</name>
    <dbReference type="NCBI Taxonomy" id="89957"/>
    <lineage>
        <taxon>Eukaryota</taxon>
        <taxon>Sar</taxon>
        <taxon>Alveolata</taxon>
        <taxon>Dinophyceae</taxon>
        <taxon>Suessiales</taxon>
        <taxon>Suessiaceae</taxon>
        <taxon>Polarella</taxon>
    </lineage>
</organism>
<evidence type="ECO:0000313" key="1">
    <source>
        <dbReference type="EMBL" id="CAE8618604.1"/>
    </source>
</evidence>
<name>A0A813G1V6_POLGL</name>
<feature type="non-terminal residue" evidence="1">
    <location>
        <position position="163"/>
    </location>
</feature>
<evidence type="ECO:0000313" key="2">
    <source>
        <dbReference type="Proteomes" id="UP000654075"/>
    </source>
</evidence>
<dbReference type="EMBL" id="CAJNNV010026604">
    <property type="protein sequence ID" value="CAE8618604.1"/>
    <property type="molecule type" value="Genomic_DNA"/>
</dbReference>
<dbReference type="AlphaFoldDB" id="A0A813G1V6"/>
<gene>
    <name evidence="1" type="ORF">PGLA1383_LOCUS36216</name>
</gene>
<feature type="non-terminal residue" evidence="1">
    <location>
        <position position="1"/>
    </location>
</feature>
<sequence>LRRPSSQAVMEEGYVLVHVLEVIVPDHDLGDNPSCEIAVGENFAECPVPSTLSSDTIILPTGGDAEPVVHVRAVDSGRRSVGMVVVPVTSLVPLEVWNVWYAMDEGIDDPEEKSPEETPKMHLLLQFVNAEAAAEETEQMREMRSQDFLLRALQQLNASLEAK</sequence>
<dbReference type="Proteomes" id="UP000654075">
    <property type="component" value="Unassembled WGS sequence"/>
</dbReference>
<protein>
    <submittedName>
        <fullName evidence="1">Uncharacterized protein</fullName>
    </submittedName>
</protein>
<dbReference type="OrthoDB" id="446147at2759"/>
<reference evidence="1" key="1">
    <citation type="submission" date="2021-02" db="EMBL/GenBank/DDBJ databases">
        <authorList>
            <person name="Dougan E. K."/>
            <person name="Rhodes N."/>
            <person name="Thang M."/>
            <person name="Chan C."/>
        </authorList>
    </citation>
    <scope>NUCLEOTIDE SEQUENCE</scope>
</reference>